<gene>
    <name evidence="10" type="primary">araQ_13</name>
    <name evidence="10" type="ORF">SDC9_47316</name>
</gene>
<evidence type="ECO:0000256" key="3">
    <source>
        <dbReference type="ARBA" id="ARBA00022475"/>
    </source>
</evidence>
<feature type="transmembrane region" description="Helical" evidence="8">
    <location>
        <begin position="215"/>
        <end position="232"/>
    </location>
</feature>
<accession>A0A644WC39</accession>
<evidence type="ECO:0000259" key="9">
    <source>
        <dbReference type="PROSITE" id="PS50928"/>
    </source>
</evidence>
<dbReference type="InterPro" id="IPR035906">
    <property type="entry name" value="MetI-like_sf"/>
</dbReference>
<feature type="transmembrane region" description="Helical" evidence="8">
    <location>
        <begin position="163"/>
        <end position="185"/>
    </location>
</feature>
<keyword evidence="2" id="KW-0813">Transport</keyword>
<comment type="subcellular location">
    <subcellularLocation>
        <location evidence="1">Cell membrane</location>
        <topology evidence="1">Multi-pass membrane protein</topology>
    </subcellularLocation>
</comment>
<dbReference type="PANTHER" id="PTHR43744">
    <property type="entry name" value="ABC TRANSPORTER PERMEASE PROTEIN MG189-RELATED-RELATED"/>
    <property type="match status" value="1"/>
</dbReference>
<dbReference type="PANTHER" id="PTHR43744:SF8">
    <property type="entry name" value="SN-GLYCEROL-3-PHOSPHATE TRANSPORT SYSTEM PERMEASE PROTEIN UGPE"/>
    <property type="match status" value="1"/>
</dbReference>
<keyword evidence="5 8" id="KW-1133">Transmembrane helix</keyword>
<dbReference type="EMBL" id="VSSQ01000772">
    <property type="protein sequence ID" value="MPM01078.1"/>
    <property type="molecule type" value="Genomic_DNA"/>
</dbReference>
<dbReference type="Gene3D" id="1.10.3720.10">
    <property type="entry name" value="MetI-like"/>
    <property type="match status" value="1"/>
</dbReference>
<feature type="transmembrane region" description="Helical" evidence="8">
    <location>
        <begin position="267"/>
        <end position="286"/>
    </location>
</feature>
<feature type="transmembrane region" description="Helical" evidence="8">
    <location>
        <begin position="99"/>
        <end position="123"/>
    </location>
</feature>
<feature type="domain" description="ABC transmembrane type-1" evidence="9">
    <location>
        <begin position="95"/>
        <end position="286"/>
    </location>
</feature>
<evidence type="ECO:0000256" key="7">
    <source>
        <dbReference type="SAM" id="MobiDB-lite"/>
    </source>
</evidence>
<dbReference type="PROSITE" id="PS50928">
    <property type="entry name" value="ABC_TM1"/>
    <property type="match status" value="1"/>
</dbReference>
<dbReference type="GO" id="GO:0005886">
    <property type="term" value="C:plasma membrane"/>
    <property type="evidence" value="ECO:0007669"/>
    <property type="project" value="UniProtKB-SubCell"/>
</dbReference>
<evidence type="ECO:0000256" key="6">
    <source>
        <dbReference type="ARBA" id="ARBA00023136"/>
    </source>
</evidence>
<organism evidence="10">
    <name type="scientific">bioreactor metagenome</name>
    <dbReference type="NCBI Taxonomy" id="1076179"/>
    <lineage>
        <taxon>unclassified sequences</taxon>
        <taxon>metagenomes</taxon>
        <taxon>ecological metagenomes</taxon>
    </lineage>
</organism>
<proteinExistence type="predicted"/>
<dbReference type="CDD" id="cd06261">
    <property type="entry name" value="TM_PBP2"/>
    <property type="match status" value="1"/>
</dbReference>
<sequence length="301" mass="33993">MKNKDSRLRSENKTEPKHSLRKKERSLSWQNKHIMSVLFLGLFTLFILFPIILALLNSFKPIAEIQRNFLTFNLKTFTLEAYDKVITILRFGEGLWNNIVITLLSTAMTVVLGSLMAFAISLVNSKFLRAVYMTSILLICIPIHAIILQLVPLLKTLGLLNTYFGTSFVFTALSLPVAVFLYTGFMRTLPKELSEAAVMDGCGLWKIYSSIYMPLMKTITVTVIILRATYIWNDLLVSLVTISDATKTMLVPRMYAFNSSTSTRWDLVLASSVLVSIPVAALYLFLQKFYMRGLVSGAVKE</sequence>
<dbReference type="InterPro" id="IPR000515">
    <property type="entry name" value="MetI-like"/>
</dbReference>
<feature type="transmembrane region" description="Helical" evidence="8">
    <location>
        <begin position="130"/>
        <end position="151"/>
    </location>
</feature>
<evidence type="ECO:0000256" key="5">
    <source>
        <dbReference type="ARBA" id="ARBA00022989"/>
    </source>
</evidence>
<keyword evidence="4 8" id="KW-0812">Transmembrane</keyword>
<dbReference type="AlphaFoldDB" id="A0A644WC39"/>
<reference evidence="10" key="1">
    <citation type="submission" date="2019-08" db="EMBL/GenBank/DDBJ databases">
        <authorList>
            <person name="Kucharzyk K."/>
            <person name="Murdoch R.W."/>
            <person name="Higgins S."/>
            <person name="Loffler F."/>
        </authorList>
    </citation>
    <scope>NUCLEOTIDE SEQUENCE</scope>
</reference>
<feature type="compositionally biased region" description="Basic and acidic residues" evidence="7">
    <location>
        <begin position="1"/>
        <end position="18"/>
    </location>
</feature>
<feature type="region of interest" description="Disordered" evidence="7">
    <location>
        <begin position="1"/>
        <end position="23"/>
    </location>
</feature>
<comment type="caution">
    <text evidence="10">The sequence shown here is derived from an EMBL/GenBank/DDBJ whole genome shotgun (WGS) entry which is preliminary data.</text>
</comment>
<evidence type="ECO:0000256" key="1">
    <source>
        <dbReference type="ARBA" id="ARBA00004651"/>
    </source>
</evidence>
<dbReference type="Pfam" id="PF00528">
    <property type="entry name" value="BPD_transp_1"/>
    <property type="match status" value="1"/>
</dbReference>
<keyword evidence="6 8" id="KW-0472">Membrane</keyword>
<name>A0A644WC39_9ZZZZ</name>
<evidence type="ECO:0000256" key="2">
    <source>
        <dbReference type="ARBA" id="ARBA00022448"/>
    </source>
</evidence>
<dbReference type="SUPFAM" id="SSF161098">
    <property type="entry name" value="MetI-like"/>
    <property type="match status" value="1"/>
</dbReference>
<keyword evidence="3" id="KW-1003">Cell membrane</keyword>
<evidence type="ECO:0000256" key="4">
    <source>
        <dbReference type="ARBA" id="ARBA00022692"/>
    </source>
</evidence>
<protein>
    <submittedName>
        <fullName evidence="10">L-arabinose transport system permease protein AraQ</fullName>
    </submittedName>
</protein>
<evidence type="ECO:0000313" key="10">
    <source>
        <dbReference type="EMBL" id="MPM01078.1"/>
    </source>
</evidence>
<dbReference type="GO" id="GO:0055085">
    <property type="term" value="P:transmembrane transport"/>
    <property type="evidence" value="ECO:0007669"/>
    <property type="project" value="InterPro"/>
</dbReference>
<feature type="transmembrane region" description="Helical" evidence="8">
    <location>
        <begin position="34"/>
        <end position="56"/>
    </location>
</feature>
<evidence type="ECO:0000256" key="8">
    <source>
        <dbReference type="SAM" id="Phobius"/>
    </source>
</evidence>